<dbReference type="PANTHER" id="PTHR30121:SF6">
    <property type="entry name" value="SLR6007 PROTEIN"/>
    <property type="match status" value="1"/>
</dbReference>
<dbReference type="Proteomes" id="UP000230093">
    <property type="component" value="Unassembled WGS sequence"/>
</dbReference>
<evidence type="ECO:0000313" key="4">
    <source>
        <dbReference type="EMBL" id="PIS09536.1"/>
    </source>
</evidence>
<dbReference type="Pfam" id="PF01935">
    <property type="entry name" value="DUF87"/>
    <property type="match status" value="1"/>
</dbReference>
<evidence type="ECO:0000259" key="3">
    <source>
        <dbReference type="Pfam" id="PF26449"/>
    </source>
</evidence>
<dbReference type="InterPro" id="IPR032689">
    <property type="entry name" value="TraG-D_C"/>
</dbReference>
<reference evidence="5" key="1">
    <citation type="submission" date="2017-09" db="EMBL/GenBank/DDBJ databases">
        <title>Depth-based differentiation of microbial function through sediment-hosted aquifers and enrichment of novel symbionts in the deep terrestrial subsurface.</title>
        <authorList>
            <person name="Probst A.J."/>
            <person name="Ladd B."/>
            <person name="Jarett J.K."/>
            <person name="Geller-Mcgrath D.E."/>
            <person name="Sieber C.M.K."/>
            <person name="Emerson J.B."/>
            <person name="Anantharaman K."/>
            <person name="Thomas B.C."/>
            <person name="Malmstrom R."/>
            <person name="Stieglmeier M."/>
            <person name="Klingl A."/>
            <person name="Woyke T."/>
            <person name="Ryan C.M."/>
            <person name="Banfield J.F."/>
        </authorList>
    </citation>
    <scope>NUCLEOTIDE SEQUENCE [LARGE SCALE GENOMIC DNA]</scope>
</reference>
<name>A0A2H0WA45_9BACT</name>
<proteinExistence type="predicted"/>
<dbReference type="Pfam" id="PF12696">
    <property type="entry name" value="TraG-D_C"/>
    <property type="match status" value="1"/>
</dbReference>
<evidence type="ECO:0000259" key="2">
    <source>
        <dbReference type="Pfam" id="PF12696"/>
    </source>
</evidence>
<gene>
    <name evidence="4" type="ORF">COT75_00965</name>
</gene>
<dbReference type="InterPro" id="IPR058441">
    <property type="entry name" value="DUF8128"/>
</dbReference>
<dbReference type="SUPFAM" id="SSF52540">
    <property type="entry name" value="P-loop containing nucleoside triphosphate hydrolases"/>
    <property type="match status" value="1"/>
</dbReference>
<dbReference type="InterPro" id="IPR027417">
    <property type="entry name" value="P-loop_NTPase"/>
</dbReference>
<dbReference type="AlphaFoldDB" id="A0A2H0WA45"/>
<feature type="domain" description="DUF8128" evidence="3">
    <location>
        <begin position="6"/>
        <end position="281"/>
    </location>
</feature>
<dbReference type="PANTHER" id="PTHR30121">
    <property type="entry name" value="UNCHARACTERIZED PROTEIN YJGR-RELATED"/>
    <property type="match status" value="1"/>
</dbReference>
<organism evidence="4 5">
    <name type="scientific">Candidatus Beckwithbacteria bacterium CG10_big_fil_rev_8_21_14_0_10_34_10</name>
    <dbReference type="NCBI Taxonomy" id="1974495"/>
    <lineage>
        <taxon>Bacteria</taxon>
        <taxon>Candidatus Beckwithiibacteriota</taxon>
    </lineage>
</organism>
<dbReference type="InterPro" id="IPR051162">
    <property type="entry name" value="T4SS_component"/>
</dbReference>
<sequence>MEKLVLEIRVPKESEETPEASAALFASLSNLKASFFSRLRGKEKSLSLEIALFDQRIYFYSVLDPSFEPYFISQLSAQYPKAVISRVKDPLASWPLKKASFGQLKLTKPYYYPLKIYSDFRDVDPLSSLLGTLAKAGPDDKALIQINISFASPSYASSARKILEKGIPSPDGEKIKSHPQSGLIENKISQNAFKVGIKLLAISVDEKASQAFLNHLAGSFGSLTLGEGNSLGLKQPKMKKANFLKSILNRRGKYIPRYQYLNIDELATIFHLPNEGLSKIKNISWGGQVGGEPPDNLPVAVGLTDSQKKEINFFAKTEYKNKMVNFGIKRKDRRKHVYIIGKTGTGKSTLIANMAINDIRNGEGVAVIDPHGDLCEMLLDYIPSYRLNDVCYLDPADTKNPFRLNPLEVKEKEHAELIASGIVGIFHKLYSYSWGPRLEYILRNTILTLVNRPGSTLVDVPRILSDDNFRDKIIQKYSQGALKSFWLNEFNKMSDRLRSEAISPIMNKVGQFVTSPMIREIIGYPHSTIDLEEFMNQGKIMLCNFSQGKLGEDNAALLGAMFITKMQLAAMNRVKVSEEKRKDFYLYVDEFQNFATDSFIKILSEARKYRLNISVANQYTGQLSEDIQKAIFGNTGTLVSFLVGAQDASILSREFGKEYEEEDLVKIGNYQIIIKLAIDNLTSTPFYALTLPLLKCLNKNKSKVLRLSRERYTRPAQKNEP</sequence>
<dbReference type="EMBL" id="PEZT01000004">
    <property type="protein sequence ID" value="PIS09536.1"/>
    <property type="molecule type" value="Genomic_DNA"/>
</dbReference>
<evidence type="ECO:0000259" key="1">
    <source>
        <dbReference type="Pfam" id="PF01935"/>
    </source>
</evidence>
<dbReference type="Pfam" id="PF26449">
    <property type="entry name" value="DUF8128"/>
    <property type="match status" value="1"/>
</dbReference>
<accession>A0A2H0WA45</accession>
<dbReference type="Gene3D" id="3.40.50.300">
    <property type="entry name" value="P-loop containing nucleotide triphosphate hydrolases"/>
    <property type="match status" value="2"/>
</dbReference>
<feature type="domain" description="TraD/TraG TraM recognition site" evidence="2">
    <location>
        <begin position="584"/>
        <end position="660"/>
    </location>
</feature>
<dbReference type="InterPro" id="IPR002789">
    <property type="entry name" value="HerA_central"/>
</dbReference>
<dbReference type="CDD" id="cd01127">
    <property type="entry name" value="TrwB_TraG_TraD_VirD4"/>
    <property type="match status" value="2"/>
</dbReference>
<protein>
    <submittedName>
        <fullName evidence="4">Uncharacterized protein</fullName>
    </submittedName>
</protein>
<feature type="domain" description="Helicase HerA central" evidence="1">
    <location>
        <begin position="334"/>
        <end position="420"/>
    </location>
</feature>
<comment type="caution">
    <text evidence="4">The sequence shown here is derived from an EMBL/GenBank/DDBJ whole genome shotgun (WGS) entry which is preliminary data.</text>
</comment>
<evidence type="ECO:0000313" key="5">
    <source>
        <dbReference type="Proteomes" id="UP000230093"/>
    </source>
</evidence>